<dbReference type="PANTHER" id="PTHR36844">
    <property type="entry name" value="PROTEASE PRSW"/>
    <property type="match status" value="1"/>
</dbReference>
<dbReference type="InterPro" id="IPR026898">
    <property type="entry name" value="PrsW"/>
</dbReference>
<comment type="caution">
    <text evidence="3">The sequence shown here is derived from an EMBL/GenBank/DDBJ whole genome shotgun (WGS) entry which is preliminary data.</text>
</comment>
<feature type="region of interest" description="Disordered" evidence="1">
    <location>
        <begin position="384"/>
        <end position="452"/>
    </location>
</feature>
<dbReference type="AlphaFoldDB" id="A0A6G2BBX4"/>
<protein>
    <submittedName>
        <fullName evidence="3">PrsW family intramembrane metalloprotease</fullName>
    </submittedName>
</protein>
<feature type="region of interest" description="Disordered" evidence="1">
    <location>
        <begin position="1"/>
        <end position="20"/>
    </location>
</feature>
<reference evidence="3 4" key="1">
    <citation type="submission" date="2019-11" db="EMBL/GenBank/DDBJ databases">
        <authorList>
            <person name="Yuan L."/>
        </authorList>
    </citation>
    <scope>NUCLEOTIDE SEQUENCE [LARGE SCALE GENOMIC DNA]</scope>
    <source>
        <strain evidence="3 4">TRM43335</strain>
    </source>
</reference>
<proteinExistence type="predicted"/>
<name>A0A6G2BBX4_9ACTN</name>
<dbReference type="EMBL" id="WIXO01000001">
    <property type="protein sequence ID" value="MTE19781.1"/>
    <property type="molecule type" value="Genomic_DNA"/>
</dbReference>
<keyword evidence="2" id="KW-0472">Membrane</keyword>
<feature type="transmembrane region" description="Helical" evidence="2">
    <location>
        <begin position="52"/>
        <end position="73"/>
    </location>
</feature>
<dbReference type="GO" id="GO:0008237">
    <property type="term" value="F:metallopeptidase activity"/>
    <property type="evidence" value="ECO:0007669"/>
    <property type="project" value="UniProtKB-KW"/>
</dbReference>
<evidence type="ECO:0000313" key="3">
    <source>
        <dbReference type="EMBL" id="MTE19781.1"/>
    </source>
</evidence>
<feature type="transmembrane region" description="Helical" evidence="2">
    <location>
        <begin position="21"/>
        <end position="40"/>
    </location>
</feature>
<keyword evidence="4" id="KW-1185">Reference proteome</keyword>
<keyword evidence="2" id="KW-1133">Transmembrane helix</keyword>
<accession>A0A6G2BBX4</accession>
<feature type="transmembrane region" description="Helical" evidence="2">
    <location>
        <begin position="212"/>
        <end position="232"/>
    </location>
</feature>
<feature type="transmembrane region" description="Helical" evidence="2">
    <location>
        <begin position="85"/>
        <end position="106"/>
    </location>
</feature>
<keyword evidence="3" id="KW-0645">Protease</keyword>
<sequence length="452" mass="47999">MHHESPAASSGGGRRRGRTRRAVGTAALTVLLGLCGAVILGLVHQQTGPDGFLVGLGLAVLPVPVLLAVFRWLDRAAPTPRRNLLFAFGWGACAATLVAITVNGFATDWLASSVMPRAPDRADALGTTVIAPLVEETAKAGAVLLLYLHRPRDFGGVVSGVVTAGVTATGFAFTENILYLGRAFGEDLAFGHSGLESTTLGTFLQRVVVAPLAHPLFTALVGVGFGAAALAARHRRASRVLLPLLGLAAAVTLHGVWNEAATQRTRVFFTVYGLFMMPVLVVVGALAIRARRQVLRTVRTTLSRYAAAGWLAPSEPYTLGCLRSRALARDLARRGGGRRAARAVAEYHRAAARLALLRARAEYGAAIPDFRAHERELLHALHRHRPLASPATAAAAPAADRTDRRTRRPDGRWPGRDTGGPHRPFGPHRPCAGSLRPPSRPPEPVDSVRQGA</sequence>
<dbReference type="Proteomes" id="UP000473014">
    <property type="component" value="Unassembled WGS sequence"/>
</dbReference>
<feature type="transmembrane region" description="Helical" evidence="2">
    <location>
        <begin position="269"/>
        <end position="288"/>
    </location>
</feature>
<dbReference type="GO" id="GO:0006508">
    <property type="term" value="P:proteolysis"/>
    <property type="evidence" value="ECO:0007669"/>
    <property type="project" value="UniProtKB-KW"/>
</dbReference>
<evidence type="ECO:0000313" key="4">
    <source>
        <dbReference type="Proteomes" id="UP000473014"/>
    </source>
</evidence>
<gene>
    <name evidence="3" type="ORF">F0L17_11740</name>
</gene>
<keyword evidence="3" id="KW-0482">Metalloprotease</keyword>
<keyword evidence="2" id="KW-0812">Transmembrane</keyword>
<organism evidence="3 4">
    <name type="scientific">Streptomyces taklimakanensis</name>
    <dbReference type="NCBI Taxonomy" id="2569853"/>
    <lineage>
        <taxon>Bacteria</taxon>
        <taxon>Bacillati</taxon>
        <taxon>Actinomycetota</taxon>
        <taxon>Actinomycetes</taxon>
        <taxon>Kitasatosporales</taxon>
        <taxon>Streptomycetaceae</taxon>
        <taxon>Streptomyces</taxon>
    </lineage>
</organism>
<keyword evidence="3" id="KW-0378">Hydrolase</keyword>
<dbReference type="Pfam" id="PF13367">
    <property type="entry name" value="PrsW-protease"/>
    <property type="match status" value="1"/>
</dbReference>
<evidence type="ECO:0000256" key="1">
    <source>
        <dbReference type="SAM" id="MobiDB-lite"/>
    </source>
</evidence>
<feature type="compositionally biased region" description="Low complexity" evidence="1">
    <location>
        <begin position="387"/>
        <end position="399"/>
    </location>
</feature>
<evidence type="ECO:0000256" key="2">
    <source>
        <dbReference type="SAM" id="Phobius"/>
    </source>
</evidence>
<feature type="compositionally biased region" description="Basic and acidic residues" evidence="1">
    <location>
        <begin position="400"/>
        <end position="415"/>
    </location>
</feature>
<feature type="transmembrane region" description="Helical" evidence="2">
    <location>
        <begin position="239"/>
        <end position="257"/>
    </location>
</feature>
<dbReference type="PANTHER" id="PTHR36844:SF1">
    <property type="entry name" value="PROTEASE PRSW"/>
    <property type="match status" value="1"/>
</dbReference>